<proteinExistence type="predicted"/>
<dbReference type="Proteomes" id="UP000824469">
    <property type="component" value="Unassembled WGS sequence"/>
</dbReference>
<keyword evidence="2" id="KW-1185">Reference proteome</keyword>
<reference evidence="1 2" key="1">
    <citation type="journal article" date="2021" name="Nat. Plants">
        <title>The Taxus genome provides insights into paclitaxel biosynthesis.</title>
        <authorList>
            <person name="Xiong X."/>
            <person name="Gou J."/>
            <person name="Liao Q."/>
            <person name="Li Y."/>
            <person name="Zhou Q."/>
            <person name="Bi G."/>
            <person name="Li C."/>
            <person name="Du R."/>
            <person name="Wang X."/>
            <person name="Sun T."/>
            <person name="Guo L."/>
            <person name="Liang H."/>
            <person name="Lu P."/>
            <person name="Wu Y."/>
            <person name="Zhang Z."/>
            <person name="Ro D.K."/>
            <person name="Shang Y."/>
            <person name="Huang S."/>
            <person name="Yan J."/>
        </authorList>
    </citation>
    <scope>NUCLEOTIDE SEQUENCE [LARGE SCALE GENOMIC DNA]</scope>
    <source>
        <strain evidence="1">Ta-2019</strain>
    </source>
</reference>
<comment type="caution">
    <text evidence="1">The sequence shown here is derived from an EMBL/GenBank/DDBJ whole genome shotgun (WGS) entry which is preliminary data.</text>
</comment>
<accession>A0AA38C9C2</accession>
<evidence type="ECO:0000313" key="2">
    <source>
        <dbReference type="Proteomes" id="UP000824469"/>
    </source>
</evidence>
<feature type="non-terminal residue" evidence="1">
    <location>
        <position position="95"/>
    </location>
</feature>
<evidence type="ECO:0000313" key="1">
    <source>
        <dbReference type="EMBL" id="KAH9296265.1"/>
    </source>
</evidence>
<sequence length="95" mass="10783">HPDLAPPEKKYESTMHCLEDLTCILTMERKPLALELAEEVMACQKEEEKSNIWETITQYSKLLASVKTTAQMAEVVYDNCGDRDRVASILVATHE</sequence>
<feature type="non-terminal residue" evidence="1">
    <location>
        <position position="1"/>
    </location>
</feature>
<dbReference type="EMBL" id="JAHRHJ020000011">
    <property type="protein sequence ID" value="KAH9296265.1"/>
    <property type="molecule type" value="Genomic_DNA"/>
</dbReference>
<organism evidence="1 2">
    <name type="scientific">Taxus chinensis</name>
    <name type="common">Chinese yew</name>
    <name type="synonym">Taxus wallichiana var. chinensis</name>
    <dbReference type="NCBI Taxonomy" id="29808"/>
    <lineage>
        <taxon>Eukaryota</taxon>
        <taxon>Viridiplantae</taxon>
        <taxon>Streptophyta</taxon>
        <taxon>Embryophyta</taxon>
        <taxon>Tracheophyta</taxon>
        <taxon>Spermatophyta</taxon>
        <taxon>Pinopsida</taxon>
        <taxon>Pinidae</taxon>
        <taxon>Conifers II</taxon>
        <taxon>Cupressales</taxon>
        <taxon>Taxaceae</taxon>
        <taxon>Taxus</taxon>
    </lineage>
</organism>
<protein>
    <submittedName>
        <fullName evidence="1">Uncharacterized protein</fullName>
    </submittedName>
</protein>
<name>A0AA38C9C2_TAXCH</name>
<gene>
    <name evidence="1" type="ORF">KI387_039853</name>
</gene>
<dbReference type="AlphaFoldDB" id="A0AA38C9C2"/>